<feature type="signal peptide" evidence="1">
    <location>
        <begin position="1"/>
        <end position="24"/>
    </location>
</feature>
<dbReference type="NCBIfam" id="TIGR02595">
    <property type="entry name" value="PEP_CTERM"/>
    <property type="match status" value="1"/>
</dbReference>
<organism evidence="3 4">
    <name type="scientific">Massilia varians</name>
    <dbReference type="NCBI Taxonomy" id="457921"/>
    <lineage>
        <taxon>Bacteria</taxon>
        <taxon>Pseudomonadati</taxon>
        <taxon>Pseudomonadota</taxon>
        <taxon>Betaproteobacteria</taxon>
        <taxon>Burkholderiales</taxon>
        <taxon>Oxalobacteraceae</taxon>
        <taxon>Telluria group</taxon>
        <taxon>Massilia</taxon>
    </lineage>
</organism>
<dbReference type="EMBL" id="AP026966">
    <property type="protein sequence ID" value="BDT57667.1"/>
    <property type="molecule type" value="Genomic_DNA"/>
</dbReference>
<keyword evidence="1" id="KW-0732">Signal</keyword>
<evidence type="ECO:0000259" key="2">
    <source>
        <dbReference type="Pfam" id="PF07589"/>
    </source>
</evidence>
<dbReference type="InterPro" id="IPR013424">
    <property type="entry name" value="Ice-binding_C"/>
</dbReference>
<reference evidence="3" key="1">
    <citation type="submission" date="2022-11" db="EMBL/GenBank/DDBJ databases">
        <title>Isolation and characterization of PLA-degrading bacterium Massilia sp. from Antarctic soil.</title>
        <authorList>
            <person name="Sato K."/>
            <person name="Gomez-Fuentes C."/>
            <person name="Ahmad S.A."/>
            <person name="Zulkharnain A."/>
        </authorList>
    </citation>
    <scope>NUCLEOTIDE SEQUENCE</scope>
    <source>
        <strain evidence="3">N-3</strain>
    </source>
</reference>
<evidence type="ECO:0000313" key="4">
    <source>
        <dbReference type="Proteomes" id="UP001163336"/>
    </source>
</evidence>
<dbReference type="RefSeq" id="WP_281912989.1">
    <property type="nucleotide sequence ID" value="NZ_AP026966.1"/>
</dbReference>
<accession>A0ABM8C3B0</accession>
<keyword evidence="4" id="KW-1185">Reference proteome</keyword>
<proteinExistence type="predicted"/>
<protein>
    <recommendedName>
        <fullName evidence="2">Ice-binding protein C-terminal domain-containing protein</fullName>
    </recommendedName>
</protein>
<feature type="chain" id="PRO_5045786848" description="Ice-binding protein C-terminal domain-containing protein" evidence="1">
    <location>
        <begin position="25"/>
        <end position="239"/>
    </location>
</feature>
<dbReference type="Pfam" id="PF07589">
    <property type="entry name" value="PEP-CTERM"/>
    <property type="match status" value="1"/>
</dbReference>
<evidence type="ECO:0000313" key="3">
    <source>
        <dbReference type="EMBL" id="BDT57667.1"/>
    </source>
</evidence>
<dbReference type="Proteomes" id="UP001163336">
    <property type="component" value="Chromosome"/>
</dbReference>
<evidence type="ECO:0000256" key="1">
    <source>
        <dbReference type="SAM" id="SignalP"/>
    </source>
</evidence>
<name>A0ABM8C3B0_9BURK</name>
<sequence length="239" mass="23867">MSRNLFKQMVIAAALSGICMSSQAGIIQALPPNDTVDLGGTGFGNVSSILSLKPRGDNTSASGSVGWSGSADVTTGNVSADGGNKNATYSFGQLGITDAANLLLIFNPNEPGAAATNGITLNAMTLTVYSMAGAILYSTSLNKPVVFPTTQTGNGNSGYGFVLDDAGISGVNGVLSATNRIGLSASLLNAQGSADNFFGIAIEGEGGGNEVPEPGSVALLGLGLAGMTALRRRSRKASA</sequence>
<feature type="domain" description="Ice-binding protein C-terminal" evidence="2">
    <location>
        <begin position="211"/>
        <end position="233"/>
    </location>
</feature>
<gene>
    <name evidence="3" type="ORF">MasN3_11610</name>
</gene>